<dbReference type="Gene3D" id="2.60.40.1190">
    <property type="match status" value="1"/>
</dbReference>
<dbReference type="AlphaFoldDB" id="A0A382P5Z3"/>
<dbReference type="GO" id="GO:0016052">
    <property type="term" value="P:carbohydrate catabolic process"/>
    <property type="evidence" value="ECO:0007669"/>
    <property type="project" value="InterPro"/>
</dbReference>
<proteinExistence type="predicted"/>
<gene>
    <name evidence="2" type="ORF">METZ01_LOCUS321012</name>
</gene>
<dbReference type="SUPFAM" id="SSF49344">
    <property type="entry name" value="CBD9-like"/>
    <property type="match status" value="1"/>
</dbReference>
<feature type="non-terminal residue" evidence="2">
    <location>
        <position position="212"/>
    </location>
</feature>
<name>A0A382P5Z3_9ZZZZ</name>
<protein>
    <recommendedName>
        <fullName evidence="1">Carbohydrate-binding domain-containing protein</fullName>
    </recommendedName>
</protein>
<dbReference type="InterPro" id="IPR010502">
    <property type="entry name" value="Carb-bd_dom_fam9"/>
</dbReference>
<organism evidence="2">
    <name type="scientific">marine metagenome</name>
    <dbReference type="NCBI Taxonomy" id="408172"/>
    <lineage>
        <taxon>unclassified sequences</taxon>
        <taxon>metagenomes</taxon>
        <taxon>ecological metagenomes</taxon>
    </lineage>
</organism>
<evidence type="ECO:0000313" key="2">
    <source>
        <dbReference type="EMBL" id="SVC68158.1"/>
    </source>
</evidence>
<evidence type="ECO:0000259" key="1">
    <source>
        <dbReference type="Pfam" id="PF06452"/>
    </source>
</evidence>
<dbReference type="Pfam" id="PF06452">
    <property type="entry name" value="CBM9_1"/>
    <property type="match status" value="1"/>
</dbReference>
<accession>A0A382P5Z3</accession>
<dbReference type="CDD" id="cd09618">
    <property type="entry name" value="CBM9_like_2"/>
    <property type="match status" value="1"/>
</dbReference>
<dbReference type="GO" id="GO:0030246">
    <property type="term" value="F:carbohydrate binding"/>
    <property type="evidence" value="ECO:0007669"/>
    <property type="project" value="InterPro"/>
</dbReference>
<sequence length="212" mass="24401">MHKIFAFLLLAYSSNICTANKPSIKASYTPDKIQLDGFLDEEVWSITDKAGGGFIQYEPRQGIPMSQKTEFMVVYDDMNIYFGVLVHDTEPGKIVASVMERDEVPYYDDSLFLAVDTMNDNRNGYVLWTNLNGIKYDANVTNNSSLNSQWDGIWDVKTKRTKIGWQAEFKLPFSTVRHREGMNSWGFNLWRKLPRNGEAGRWAGSRPEIRTY</sequence>
<dbReference type="GO" id="GO:0004553">
    <property type="term" value="F:hydrolase activity, hydrolyzing O-glycosyl compounds"/>
    <property type="evidence" value="ECO:0007669"/>
    <property type="project" value="InterPro"/>
</dbReference>
<reference evidence="2" key="1">
    <citation type="submission" date="2018-05" db="EMBL/GenBank/DDBJ databases">
        <authorList>
            <person name="Lanie J.A."/>
            <person name="Ng W.-L."/>
            <person name="Kazmierczak K.M."/>
            <person name="Andrzejewski T.M."/>
            <person name="Davidsen T.M."/>
            <person name="Wayne K.J."/>
            <person name="Tettelin H."/>
            <person name="Glass J.I."/>
            <person name="Rusch D."/>
            <person name="Podicherti R."/>
            <person name="Tsui H.-C.T."/>
            <person name="Winkler M.E."/>
        </authorList>
    </citation>
    <scope>NUCLEOTIDE SEQUENCE</scope>
</reference>
<feature type="domain" description="Carbohydrate-binding" evidence="1">
    <location>
        <begin position="65"/>
        <end position="189"/>
    </location>
</feature>
<dbReference type="EMBL" id="UINC01104754">
    <property type="protein sequence ID" value="SVC68158.1"/>
    <property type="molecule type" value="Genomic_DNA"/>
</dbReference>